<dbReference type="InterPro" id="IPR029052">
    <property type="entry name" value="Metallo-depent_PP-like"/>
</dbReference>
<sequence length="323" mass="36618">MYTYYDIIISILIIISTYPAVIFLYSIYRRPQSLEAKHKKTFLSISIILLLATATLVWGSFVEPRILVINRQEIDLEKIEKPIKIALVADIHLGPYKKADWVEKIIAKIKIEKPDIVFIAGDHIYNSEYKAEEIDYLEPLKNLTKEIPTYAIQGNHEYGIGDGSSNYKNPIINANWSEEIKTKMESLGVHYMTNELEKLNINGQEFYLFGGDSILADKLKFDSLTDRDENLATIAMIHNPIYLFTTDYPRINLTLSGHTHGGQIRLPIFGPIGRVDSLIPANFYEGLNQLQNGDKIFVTSGAGESGPRARLFNPPEIVILTIK</sequence>
<keyword evidence="1" id="KW-1133">Transmembrane helix</keyword>
<dbReference type="Pfam" id="PF00149">
    <property type="entry name" value="Metallophos"/>
    <property type="match status" value="1"/>
</dbReference>
<dbReference type="PANTHER" id="PTHR31302">
    <property type="entry name" value="TRANSMEMBRANE PROTEIN WITH METALLOPHOSPHOESTERASE DOMAIN-RELATED"/>
    <property type="match status" value="1"/>
</dbReference>
<feature type="transmembrane region" description="Helical" evidence="1">
    <location>
        <begin position="40"/>
        <end position="61"/>
    </location>
</feature>
<dbReference type="PANTHER" id="PTHR31302:SF0">
    <property type="entry name" value="TRANSMEMBRANE PROTEIN WITH METALLOPHOSPHOESTERASE DOMAIN"/>
    <property type="match status" value="1"/>
</dbReference>
<reference evidence="4" key="1">
    <citation type="submission" date="2017-09" db="EMBL/GenBank/DDBJ databases">
        <title>Depth-based differentiation of microbial function through sediment-hosted aquifers and enrichment of novel symbionts in the deep terrestrial subsurface.</title>
        <authorList>
            <person name="Probst A.J."/>
            <person name="Ladd B."/>
            <person name="Jarett J.K."/>
            <person name="Geller-Mcgrath D.E."/>
            <person name="Sieber C.M.K."/>
            <person name="Emerson J.B."/>
            <person name="Anantharaman K."/>
            <person name="Thomas B.C."/>
            <person name="Malmstrom R."/>
            <person name="Stieglmeier M."/>
            <person name="Klingl A."/>
            <person name="Woyke T."/>
            <person name="Ryan C.M."/>
            <person name="Banfield J.F."/>
        </authorList>
    </citation>
    <scope>NUCLEOTIDE SEQUENCE [LARGE SCALE GENOMIC DNA]</scope>
</reference>
<comment type="caution">
    <text evidence="3">The sequence shown here is derived from an EMBL/GenBank/DDBJ whole genome shotgun (WGS) entry which is preliminary data.</text>
</comment>
<dbReference type="SUPFAM" id="SSF56300">
    <property type="entry name" value="Metallo-dependent phosphatases"/>
    <property type="match status" value="1"/>
</dbReference>
<organism evidence="3 4">
    <name type="scientific">Candidatus Magasanikbacteria bacterium CG_4_10_14_0_2_um_filter_33_14</name>
    <dbReference type="NCBI Taxonomy" id="1974636"/>
    <lineage>
        <taxon>Bacteria</taxon>
        <taxon>Candidatus Magasanikiibacteriota</taxon>
    </lineage>
</organism>
<name>A0A2M7VC60_9BACT</name>
<feature type="domain" description="Calcineurin-like phosphoesterase" evidence="2">
    <location>
        <begin position="83"/>
        <end position="261"/>
    </location>
</feature>
<keyword evidence="1" id="KW-0472">Membrane</keyword>
<proteinExistence type="predicted"/>
<feature type="transmembrane region" description="Helical" evidence="1">
    <location>
        <begin position="6"/>
        <end position="28"/>
    </location>
</feature>
<dbReference type="Gene3D" id="3.60.21.10">
    <property type="match status" value="1"/>
</dbReference>
<dbReference type="InterPro" id="IPR004843">
    <property type="entry name" value="Calcineurin-like_PHP"/>
</dbReference>
<dbReference type="GO" id="GO:0016787">
    <property type="term" value="F:hydrolase activity"/>
    <property type="evidence" value="ECO:0007669"/>
    <property type="project" value="InterPro"/>
</dbReference>
<evidence type="ECO:0000259" key="2">
    <source>
        <dbReference type="Pfam" id="PF00149"/>
    </source>
</evidence>
<accession>A0A2M7VC60</accession>
<dbReference type="EMBL" id="PFPL01000001">
    <property type="protein sequence ID" value="PIZ96967.1"/>
    <property type="molecule type" value="Genomic_DNA"/>
</dbReference>
<gene>
    <name evidence="3" type="ORF">COX80_00010</name>
</gene>
<dbReference type="InterPro" id="IPR051158">
    <property type="entry name" value="Metallophosphoesterase_sf"/>
</dbReference>
<dbReference type="Proteomes" id="UP000231453">
    <property type="component" value="Unassembled WGS sequence"/>
</dbReference>
<keyword evidence="1" id="KW-0812">Transmembrane</keyword>
<dbReference type="AlphaFoldDB" id="A0A2M7VC60"/>
<evidence type="ECO:0000313" key="3">
    <source>
        <dbReference type="EMBL" id="PIZ96967.1"/>
    </source>
</evidence>
<evidence type="ECO:0000313" key="4">
    <source>
        <dbReference type="Proteomes" id="UP000231453"/>
    </source>
</evidence>
<evidence type="ECO:0000256" key="1">
    <source>
        <dbReference type="SAM" id="Phobius"/>
    </source>
</evidence>
<protein>
    <recommendedName>
        <fullName evidence="2">Calcineurin-like phosphoesterase domain-containing protein</fullName>
    </recommendedName>
</protein>